<reference evidence="2 3" key="1">
    <citation type="submission" date="2019-12" db="EMBL/GenBank/DDBJ databases">
        <title>Novel species isolated from a subtropical stream in China.</title>
        <authorList>
            <person name="Lu H."/>
        </authorList>
    </citation>
    <scope>NUCLEOTIDE SEQUENCE [LARGE SCALE GENOMIC DNA]</scope>
    <source>
        <strain evidence="2 3">FT135W</strain>
    </source>
</reference>
<dbReference type="Gene3D" id="2.40.30.20">
    <property type="match status" value="1"/>
</dbReference>
<evidence type="ECO:0000256" key="1">
    <source>
        <dbReference type="SAM" id="SignalP"/>
    </source>
</evidence>
<dbReference type="InterPro" id="IPR023366">
    <property type="entry name" value="ATP_synth_asu-like_sf"/>
</dbReference>
<dbReference type="AlphaFoldDB" id="A0A6L8KMG3"/>
<keyword evidence="3" id="KW-1185">Reference proteome</keyword>
<gene>
    <name evidence="2" type="ORF">GTP46_24440</name>
</gene>
<comment type="caution">
    <text evidence="2">The sequence shown here is derived from an EMBL/GenBank/DDBJ whole genome shotgun (WGS) entry which is preliminary data.</text>
</comment>
<feature type="signal peptide" evidence="1">
    <location>
        <begin position="1"/>
        <end position="17"/>
    </location>
</feature>
<evidence type="ECO:0000313" key="3">
    <source>
        <dbReference type="Proteomes" id="UP000479335"/>
    </source>
</evidence>
<protein>
    <submittedName>
        <fullName evidence="2">Phage tail protein</fullName>
    </submittedName>
</protein>
<dbReference type="Proteomes" id="UP000479335">
    <property type="component" value="Unassembled WGS sequence"/>
</dbReference>
<proteinExistence type="predicted"/>
<name>A0A6L8KMG3_9BURK</name>
<evidence type="ECO:0000313" key="2">
    <source>
        <dbReference type="EMBL" id="MYM25781.1"/>
    </source>
</evidence>
<dbReference type="Pfam" id="PF08813">
    <property type="entry name" value="Phage_tail_3"/>
    <property type="match status" value="1"/>
</dbReference>
<feature type="chain" id="PRO_5026899514" evidence="1">
    <location>
        <begin position="18"/>
        <end position="215"/>
    </location>
</feature>
<keyword evidence="1" id="KW-0732">Signal</keyword>
<dbReference type="EMBL" id="WWCN01000018">
    <property type="protein sequence ID" value="MYM25781.1"/>
    <property type="molecule type" value="Genomic_DNA"/>
</dbReference>
<dbReference type="InterPro" id="IPR014918">
    <property type="entry name" value="Phage_tail_3"/>
</dbReference>
<organism evidence="2 3">
    <name type="scientific">Duganella flavida</name>
    <dbReference type="NCBI Taxonomy" id="2692175"/>
    <lineage>
        <taxon>Bacteria</taxon>
        <taxon>Pseudomonadati</taxon>
        <taxon>Pseudomonadota</taxon>
        <taxon>Betaproteobacteria</taxon>
        <taxon>Burkholderiales</taxon>
        <taxon>Oxalobacteraceae</taxon>
        <taxon>Telluria group</taxon>
        <taxon>Duganella</taxon>
    </lineage>
</organism>
<dbReference type="RefSeq" id="WP_161009218.1">
    <property type="nucleotide sequence ID" value="NZ_WWCN01000018.1"/>
</dbReference>
<accession>A0A6L8KMG3</accession>
<sequence>MAQVPTGTTFFIASAFAAAKPVTIATNATEAVITAVGHGYANGDIVEITSGWGRINRRDFRIKGITTDTFVLEGQDTTNTTFFPAGTGGGSVRKISTFTQITTVMSPSSSGGDPKTVNYKYLESDVEFSINDGFGATSYNMNLDADSIGSPGYTALKSLTEVQTDTCLKMVTRSGSIILQPCTVALNEAVKLTDGQINQVSVAFNGNNRLTRYAA</sequence>